<keyword evidence="1" id="KW-1133">Transmembrane helix</keyword>
<feature type="transmembrane region" description="Helical" evidence="1">
    <location>
        <begin position="215"/>
        <end position="238"/>
    </location>
</feature>
<reference evidence="2" key="1">
    <citation type="submission" date="2024-03" db="EMBL/GenBank/DDBJ databases">
        <title>Human intestinal bacterial collection.</title>
        <authorList>
            <person name="Pauvert C."/>
            <person name="Hitch T.C.A."/>
            <person name="Clavel T."/>
        </authorList>
    </citation>
    <scope>NUCLEOTIDE SEQUENCE [LARGE SCALE GENOMIC DNA]</scope>
    <source>
        <strain evidence="2">CLA-AA-H89B</strain>
    </source>
</reference>
<dbReference type="Proteomes" id="UP001546774">
    <property type="component" value="Unassembled WGS sequence"/>
</dbReference>
<feature type="transmembrane region" description="Helical" evidence="1">
    <location>
        <begin position="189"/>
        <end position="209"/>
    </location>
</feature>
<feature type="transmembrane region" description="Helical" evidence="1">
    <location>
        <begin position="25"/>
        <end position="45"/>
    </location>
</feature>
<evidence type="ECO:0000313" key="3">
    <source>
        <dbReference type="Proteomes" id="UP001546774"/>
    </source>
</evidence>
<keyword evidence="1" id="KW-0472">Membrane</keyword>
<evidence type="ECO:0000313" key="2">
    <source>
        <dbReference type="EMBL" id="MEQ2554346.1"/>
    </source>
</evidence>
<gene>
    <name evidence="2" type="ORF">WMO37_04840</name>
</gene>
<keyword evidence="1" id="KW-0812">Transmembrane</keyword>
<keyword evidence="3" id="KW-1185">Reference proteome</keyword>
<feature type="transmembrane region" description="Helical" evidence="1">
    <location>
        <begin position="54"/>
        <end position="71"/>
    </location>
</feature>
<organism evidence="2 3">
    <name type="scientific">Lachnospira intestinalis</name>
    <dbReference type="NCBI Taxonomy" id="3133158"/>
    <lineage>
        <taxon>Bacteria</taxon>
        <taxon>Bacillati</taxon>
        <taxon>Bacillota</taxon>
        <taxon>Clostridia</taxon>
        <taxon>Lachnospirales</taxon>
        <taxon>Lachnospiraceae</taxon>
        <taxon>Lachnospira</taxon>
    </lineage>
</organism>
<feature type="transmembrane region" description="Helical" evidence="1">
    <location>
        <begin position="159"/>
        <end position="177"/>
    </location>
</feature>
<protein>
    <submittedName>
        <fullName evidence="2">Uncharacterized protein</fullName>
    </submittedName>
</protein>
<accession>A0ABV1H3S9</accession>
<name>A0ABV1H3S9_9FIRM</name>
<dbReference type="EMBL" id="JBBMFS010000003">
    <property type="protein sequence ID" value="MEQ2554346.1"/>
    <property type="molecule type" value="Genomic_DNA"/>
</dbReference>
<evidence type="ECO:0000256" key="1">
    <source>
        <dbReference type="SAM" id="Phobius"/>
    </source>
</evidence>
<sequence>MKKKGSNKIVITDSFQAWAHKWGRIGTLIALLYMIAIPFVVLTFYDSLPSIGEVINLSTISILMVYIPVGFSEAISYTPILGASSYLTFITGNIMNLKLPCAVNAMKLTKKEPNTPEGEAISSVAVAVCSIMTIIILALAALLSAWISPVFELPAVKTASNYLIPALFGSLTLGLFASTSSGKKVVKNGVMGVVPVIVIITVLALVVRITTGSSLFGMVGFLILFMLPVAIISSRIMWKKNIIKVVDKEDADTEKSE</sequence>
<proteinExistence type="predicted"/>
<comment type="caution">
    <text evidence="2">The sequence shown here is derived from an EMBL/GenBank/DDBJ whole genome shotgun (WGS) entry which is preliminary data.</text>
</comment>
<feature type="transmembrane region" description="Helical" evidence="1">
    <location>
        <begin position="120"/>
        <end position="147"/>
    </location>
</feature>